<gene>
    <name evidence="2" type="ORF">FA13DRAFT_1471108</name>
</gene>
<name>A0A4Y7SLJ1_COPMI</name>
<evidence type="ECO:0000313" key="3">
    <source>
        <dbReference type="Proteomes" id="UP000298030"/>
    </source>
</evidence>
<dbReference type="EMBL" id="QPFP01000086">
    <property type="protein sequence ID" value="TEB22753.1"/>
    <property type="molecule type" value="Genomic_DNA"/>
</dbReference>
<dbReference type="Proteomes" id="UP000298030">
    <property type="component" value="Unassembled WGS sequence"/>
</dbReference>
<reference evidence="2 3" key="1">
    <citation type="journal article" date="2019" name="Nat. Ecol. Evol.">
        <title>Megaphylogeny resolves global patterns of mushroom evolution.</title>
        <authorList>
            <person name="Varga T."/>
            <person name="Krizsan K."/>
            <person name="Foldi C."/>
            <person name="Dima B."/>
            <person name="Sanchez-Garcia M."/>
            <person name="Sanchez-Ramirez S."/>
            <person name="Szollosi G.J."/>
            <person name="Szarkandi J.G."/>
            <person name="Papp V."/>
            <person name="Albert L."/>
            <person name="Andreopoulos W."/>
            <person name="Angelini C."/>
            <person name="Antonin V."/>
            <person name="Barry K.W."/>
            <person name="Bougher N.L."/>
            <person name="Buchanan P."/>
            <person name="Buyck B."/>
            <person name="Bense V."/>
            <person name="Catcheside P."/>
            <person name="Chovatia M."/>
            <person name="Cooper J."/>
            <person name="Damon W."/>
            <person name="Desjardin D."/>
            <person name="Finy P."/>
            <person name="Geml J."/>
            <person name="Haridas S."/>
            <person name="Hughes K."/>
            <person name="Justo A."/>
            <person name="Karasinski D."/>
            <person name="Kautmanova I."/>
            <person name="Kiss B."/>
            <person name="Kocsube S."/>
            <person name="Kotiranta H."/>
            <person name="LaButti K.M."/>
            <person name="Lechner B.E."/>
            <person name="Liimatainen K."/>
            <person name="Lipzen A."/>
            <person name="Lukacs Z."/>
            <person name="Mihaltcheva S."/>
            <person name="Morgado L.N."/>
            <person name="Niskanen T."/>
            <person name="Noordeloos M.E."/>
            <person name="Ohm R.A."/>
            <person name="Ortiz-Santana B."/>
            <person name="Ovrebo C."/>
            <person name="Racz N."/>
            <person name="Riley R."/>
            <person name="Savchenko A."/>
            <person name="Shiryaev A."/>
            <person name="Soop K."/>
            <person name="Spirin V."/>
            <person name="Szebenyi C."/>
            <person name="Tomsovsky M."/>
            <person name="Tulloss R.E."/>
            <person name="Uehling J."/>
            <person name="Grigoriev I.V."/>
            <person name="Vagvolgyi C."/>
            <person name="Papp T."/>
            <person name="Martin F.M."/>
            <person name="Miettinen O."/>
            <person name="Hibbett D.S."/>
            <person name="Nagy L.G."/>
        </authorList>
    </citation>
    <scope>NUCLEOTIDE SEQUENCE [LARGE SCALE GENOMIC DNA]</scope>
    <source>
        <strain evidence="2 3">FP101781</strain>
    </source>
</reference>
<sequence length="201" mass="22313">MSQWADHGCTFVSGLTAPLTFPASSGRFPQTGDVIEGNSRKIMPLMGTILVRLRGFFDVFPGLRSSQAKSRRLVLCLSPRLCTYVPPYHPKDHLRQTNGSTTATLPSTNKRPPARKGNTKTLNFLNLGATADEYPHIHTLHWRKEDRCFRGERALHPAPNLARVARADPTGSGYKSSRALLLHRSCTSCRVELLEHGGILR</sequence>
<feature type="region of interest" description="Disordered" evidence="1">
    <location>
        <begin position="92"/>
        <end position="118"/>
    </location>
</feature>
<protein>
    <submittedName>
        <fullName evidence="2">Uncharacterized protein</fullName>
    </submittedName>
</protein>
<feature type="compositionally biased region" description="Polar residues" evidence="1">
    <location>
        <begin position="96"/>
        <end position="110"/>
    </location>
</feature>
<proteinExistence type="predicted"/>
<dbReference type="AlphaFoldDB" id="A0A4Y7SLJ1"/>
<comment type="caution">
    <text evidence="2">The sequence shown here is derived from an EMBL/GenBank/DDBJ whole genome shotgun (WGS) entry which is preliminary data.</text>
</comment>
<keyword evidence="3" id="KW-1185">Reference proteome</keyword>
<accession>A0A4Y7SLJ1</accession>
<evidence type="ECO:0000256" key="1">
    <source>
        <dbReference type="SAM" id="MobiDB-lite"/>
    </source>
</evidence>
<evidence type="ECO:0000313" key="2">
    <source>
        <dbReference type="EMBL" id="TEB22753.1"/>
    </source>
</evidence>
<organism evidence="2 3">
    <name type="scientific">Coprinellus micaceus</name>
    <name type="common">Glistening ink-cap mushroom</name>
    <name type="synonym">Coprinus micaceus</name>
    <dbReference type="NCBI Taxonomy" id="71717"/>
    <lineage>
        <taxon>Eukaryota</taxon>
        <taxon>Fungi</taxon>
        <taxon>Dikarya</taxon>
        <taxon>Basidiomycota</taxon>
        <taxon>Agaricomycotina</taxon>
        <taxon>Agaricomycetes</taxon>
        <taxon>Agaricomycetidae</taxon>
        <taxon>Agaricales</taxon>
        <taxon>Agaricineae</taxon>
        <taxon>Psathyrellaceae</taxon>
        <taxon>Coprinellus</taxon>
    </lineage>
</organism>